<dbReference type="InterPro" id="IPR012340">
    <property type="entry name" value="NA-bd_OB-fold"/>
</dbReference>
<gene>
    <name evidence="1" type="ORF">GLYMA_15G266200</name>
</gene>
<dbReference type="Gramene" id="KRH13821">
    <property type="protein sequence ID" value="KRH13821"/>
    <property type="gene ID" value="GLYMA_15G266200"/>
</dbReference>
<dbReference type="Proteomes" id="UP000008827">
    <property type="component" value="Chromosome 15"/>
</dbReference>
<reference evidence="1 2" key="1">
    <citation type="journal article" date="2010" name="Nature">
        <title>Genome sequence of the palaeopolyploid soybean.</title>
        <authorList>
            <person name="Schmutz J."/>
            <person name="Cannon S.B."/>
            <person name="Schlueter J."/>
            <person name="Ma J."/>
            <person name="Mitros T."/>
            <person name="Nelson W."/>
            <person name="Hyten D.L."/>
            <person name="Song Q."/>
            <person name="Thelen J.J."/>
            <person name="Cheng J."/>
            <person name="Xu D."/>
            <person name="Hellsten U."/>
            <person name="May G.D."/>
            <person name="Yu Y."/>
            <person name="Sakurai T."/>
            <person name="Umezawa T."/>
            <person name="Bhattacharyya M.K."/>
            <person name="Sandhu D."/>
            <person name="Valliyodan B."/>
            <person name="Lindquist E."/>
            <person name="Peto M."/>
            <person name="Grant D."/>
            <person name="Shu S."/>
            <person name="Goodstein D."/>
            <person name="Barry K."/>
            <person name="Futrell-Griggs M."/>
            <person name="Abernathy B."/>
            <person name="Du J."/>
            <person name="Tian Z."/>
            <person name="Zhu L."/>
            <person name="Gill N."/>
            <person name="Joshi T."/>
            <person name="Libault M."/>
            <person name="Sethuraman A."/>
            <person name="Zhang X.-C."/>
            <person name="Shinozaki K."/>
            <person name="Nguyen H.T."/>
            <person name="Wing R.A."/>
            <person name="Cregan P."/>
            <person name="Specht J."/>
            <person name="Grimwood J."/>
            <person name="Rokhsar D."/>
            <person name="Stacey G."/>
            <person name="Shoemaker R.C."/>
            <person name="Jackson S.A."/>
        </authorList>
    </citation>
    <scope>NUCLEOTIDE SEQUENCE [LARGE SCALE GENOMIC DNA]</scope>
    <source>
        <strain evidence="2">cv. Williams 82</strain>
        <tissue evidence="1">Callus</tissue>
    </source>
</reference>
<accession>A0A0R0G6E1</accession>
<reference evidence="2" key="2">
    <citation type="submission" date="2018-02" db="UniProtKB">
        <authorList>
            <consortium name="EnsemblPlants"/>
        </authorList>
    </citation>
    <scope>IDENTIFICATION</scope>
    <source>
        <strain evidence="2">Williams 82</strain>
    </source>
</reference>
<dbReference type="Gene3D" id="2.40.50.140">
    <property type="entry name" value="Nucleic acid-binding proteins"/>
    <property type="match status" value="1"/>
</dbReference>
<dbReference type="OrthoDB" id="1414720at2759"/>
<evidence type="ECO:0000313" key="1">
    <source>
        <dbReference type="EMBL" id="KRH13821.1"/>
    </source>
</evidence>
<dbReference type="SMR" id="A0A0R0G6E1"/>
<dbReference type="AlphaFoldDB" id="A0A0R0G6E1"/>
<protein>
    <recommendedName>
        <fullName evidence="4">DUF223 domain-containing protein</fullName>
    </recommendedName>
</protein>
<organism evidence="1">
    <name type="scientific">Glycine max</name>
    <name type="common">Soybean</name>
    <name type="synonym">Glycine hispida</name>
    <dbReference type="NCBI Taxonomy" id="3847"/>
    <lineage>
        <taxon>Eukaryota</taxon>
        <taxon>Viridiplantae</taxon>
        <taxon>Streptophyta</taxon>
        <taxon>Embryophyta</taxon>
        <taxon>Tracheophyta</taxon>
        <taxon>Spermatophyta</taxon>
        <taxon>Magnoliopsida</taxon>
        <taxon>eudicotyledons</taxon>
        <taxon>Gunneridae</taxon>
        <taxon>Pentapetalae</taxon>
        <taxon>rosids</taxon>
        <taxon>fabids</taxon>
        <taxon>Fabales</taxon>
        <taxon>Fabaceae</taxon>
        <taxon>Papilionoideae</taxon>
        <taxon>50 kb inversion clade</taxon>
        <taxon>NPAAA clade</taxon>
        <taxon>indigoferoid/millettioid clade</taxon>
        <taxon>Phaseoleae</taxon>
        <taxon>Glycine</taxon>
        <taxon>Glycine subgen. Soja</taxon>
    </lineage>
</organism>
<evidence type="ECO:0000313" key="2">
    <source>
        <dbReference type="EnsemblPlants" id="KRH13821"/>
    </source>
</evidence>
<sequence>MTCRISLIGEINDTKETWKLAIRITKMCFIQKTLGGGFLEMLLMDEKGHKIKATVNILNLTNGKINSKRGKLILFRTLR</sequence>
<name>A0A0R0G6E1_SOYBN</name>
<dbReference type="EnsemblPlants" id="KRH13821">
    <property type="protein sequence ID" value="KRH13821"/>
    <property type="gene ID" value="GLYMA_15G266200"/>
</dbReference>
<proteinExistence type="predicted"/>
<evidence type="ECO:0000313" key="3">
    <source>
        <dbReference type="Proteomes" id="UP000008827"/>
    </source>
</evidence>
<dbReference type="EMBL" id="CM000848">
    <property type="protein sequence ID" value="KRH13821.1"/>
    <property type="molecule type" value="Genomic_DNA"/>
</dbReference>
<reference evidence="1" key="3">
    <citation type="submission" date="2018-07" db="EMBL/GenBank/DDBJ databases">
        <title>WGS assembly of Glycine max.</title>
        <authorList>
            <person name="Schmutz J."/>
            <person name="Cannon S."/>
            <person name="Schlueter J."/>
            <person name="Ma J."/>
            <person name="Mitros T."/>
            <person name="Nelson W."/>
            <person name="Hyten D."/>
            <person name="Song Q."/>
            <person name="Thelen J."/>
            <person name="Cheng J."/>
            <person name="Xu D."/>
            <person name="Hellsten U."/>
            <person name="May G."/>
            <person name="Yu Y."/>
            <person name="Sakurai T."/>
            <person name="Umezawa T."/>
            <person name="Bhattacharyya M."/>
            <person name="Sandhu D."/>
            <person name="Valliyodan B."/>
            <person name="Lindquist E."/>
            <person name="Peto M."/>
            <person name="Grant D."/>
            <person name="Shu S."/>
            <person name="Goodstein D."/>
            <person name="Barry K."/>
            <person name="Futrell-Griggs M."/>
            <person name="Abernathy B."/>
            <person name="Du J."/>
            <person name="Tian Z."/>
            <person name="Zhu L."/>
            <person name="Gill N."/>
            <person name="Joshi T."/>
            <person name="Libault M."/>
            <person name="Sethuraman A."/>
            <person name="Zhang X."/>
            <person name="Shinozaki K."/>
            <person name="Nguyen H."/>
            <person name="Wing R."/>
            <person name="Cregan P."/>
            <person name="Specht J."/>
            <person name="Grimwood J."/>
            <person name="Rokhsar D."/>
            <person name="Stacey G."/>
            <person name="Shoemaker R."/>
            <person name="Jackson S."/>
        </authorList>
    </citation>
    <scope>NUCLEOTIDE SEQUENCE</scope>
    <source>
        <tissue evidence="1">Callus</tissue>
    </source>
</reference>
<keyword evidence="3" id="KW-1185">Reference proteome</keyword>
<dbReference type="InParanoid" id="A0A0R0G6E1"/>
<evidence type="ECO:0008006" key="4">
    <source>
        <dbReference type="Google" id="ProtNLM"/>
    </source>
</evidence>